<dbReference type="InterPro" id="IPR036390">
    <property type="entry name" value="WH_DNA-bd_sf"/>
</dbReference>
<proteinExistence type="predicted"/>
<dbReference type="SMART" id="SM00345">
    <property type="entry name" value="HTH_GNTR"/>
    <property type="match status" value="1"/>
</dbReference>
<accession>A0A135IB73</accession>
<protein>
    <submittedName>
        <fullName evidence="5">GntR family transcriptional regulator</fullName>
    </submittedName>
</protein>
<keyword evidence="1" id="KW-0805">Transcription regulation</keyword>
<dbReference type="RefSeq" id="WP_067412606.1">
    <property type="nucleotide sequence ID" value="NZ_LNTY01000017.1"/>
</dbReference>
<organism evidence="5 6">
    <name type="scientific">Enterovibrio coralii</name>
    <dbReference type="NCBI Taxonomy" id="294935"/>
    <lineage>
        <taxon>Bacteria</taxon>
        <taxon>Pseudomonadati</taxon>
        <taxon>Pseudomonadota</taxon>
        <taxon>Gammaproteobacteria</taxon>
        <taxon>Vibrionales</taxon>
        <taxon>Vibrionaceae</taxon>
        <taxon>Enterovibrio</taxon>
    </lineage>
</organism>
<evidence type="ECO:0000256" key="3">
    <source>
        <dbReference type="ARBA" id="ARBA00023163"/>
    </source>
</evidence>
<dbReference type="InterPro" id="IPR036388">
    <property type="entry name" value="WH-like_DNA-bd_sf"/>
</dbReference>
<evidence type="ECO:0000256" key="2">
    <source>
        <dbReference type="ARBA" id="ARBA00023125"/>
    </source>
</evidence>
<name>A0A135IB73_9GAMM</name>
<dbReference type="InterPro" id="IPR000524">
    <property type="entry name" value="Tscrpt_reg_HTH_GntR"/>
</dbReference>
<dbReference type="PANTHER" id="PTHR38445">
    <property type="entry name" value="HTH-TYPE TRANSCRIPTIONAL REPRESSOR YTRA"/>
    <property type="match status" value="1"/>
</dbReference>
<feature type="domain" description="HTH gntR-type" evidence="4">
    <location>
        <begin position="11"/>
        <end position="79"/>
    </location>
</feature>
<reference evidence="5 6" key="1">
    <citation type="submission" date="2015-11" db="EMBL/GenBank/DDBJ databases">
        <title>Genomic Taxonomy of the Vibrionaceae.</title>
        <authorList>
            <person name="Gomez-Gil B."/>
            <person name="Enciso-Ibarra J."/>
        </authorList>
    </citation>
    <scope>NUCLEOTIDE SEQUENCE [LARGE SCALE GENOMIC DNA]</scope>
    <source>
        <strain evidence="5 6">CAIM 912</strain>
    </source>
</reference>
<dbReference type="Gene3D" id="1.10.10.10">
    <property type="entry name" value="Winged helix-like DNA-binding domain superfamily/Winged helix DNA-binding domain"/>
    <property type="match status" value="1"/>
</dbReference>
<dbReference type="CDD" id="cd07377">
    <property type="entry name" value="WHTH_GntR"/>
    <property type="match status" value="1"/>
</dbReference>
<dbReference type="GO" id="GO:0003700">
    <property type="term" value="F:DNA-binding transcription factor activity"/>
    <property type="evidence" value="ECO:0007669"/>
    <property type="project" value="InterPro"/>
</dbReference>
<evidence type="ECO:0000313" key="5">
    <source>
        <dbReference type="EMBL" id="KXF82711.1"/>
    </source>
</evidence>
<dbReference type="PROSITE" id="PS50949">
    <property type="entry name" value="HTH_GNTR"/>
    <property type="match status" value="1"/>
</dbReference>
<gene>
    <name evidence="5" type="ORF">ATN88_14635</name>
</gene>
<keyword evidence="3" id="KW-0804">Transcription</keyword>
<dbReference type="Pfam" id="PF00392">
    <property type="entry name" value="GntR"/>
    <property type="match status" value="1"/>
</dbReference>
<comment type="caution">
    <text evidence="5">The sequence shown here is derived from an EMBL/GenBank/DDBJ whole genome shotgun (WGS) entry which is preliminary data.</text>
</comment>
<keyword evidence="2" id="KW-0238">DNA-binding</keyword>
<dbReference type="EMBL" id="LNTY01000017">
    <property type="protein sequence ID" value="KXF82711.1"/>
    <property type="molecule type" value="Genomic_DNA"/>
</dbReference>
<evidence type="ECO:0000313" key="6">
    <source>
        <dbReference type="Proteomes" id="UP000070529"/>
    </source>
</evidence>
<dbReference type="OrthoDB" id="9804020at2"/>
<dbReference type="SUPFAM" id="SSF46785">
    <property type="entry name" value="Winged helix' DNA-binding domain"/>
    <property type="match status" value="1"/>
</dbReference>
<sequence>MKVVIDPQDPSPKFRQLMTQIQRQIVAGTLMPGEKLTSVRKLAAELNINPMTISRCYQIMEKMGWLERRRGIGMIVAREGLNDRMEDRFGFVESKLKALITDAKEVGYSRSEVMALVMQYWEEDE</sequence>
<dbReference type="AlphaFoldDB" id="A0A135IB73"/>
<evidence type="ECO:0000256" key="1">
    <source>
        <dbReference type="ARBA" id="ARBA00023015"/>
    </source>
</evidence>
<dbReference type="STRING" id="294935.ATN88_14635"/>
<dbReference type="GO" id="GO:0003677">
    <property type="term" value="F:DNA binding"/>
    <property type="evidence" value="ECO:0007669"/>
    <property type="project" value="UniProtKB-KW"/>
</dbReference>
<evidence type="ECO:0000259" key="4">
    <source>
        <dbReference type="PROSITE" id="PS50949"/>
    </source>
</evidence>
<keyword evidence="6" id="KW-1185">Reference proteome</keyword>
<dbReference type="PANTHER" id="PTHR38445:SF7">
    <property type="entry name" value="GNTR-FAMILY TRANSCRIPTIONAL REGULATOR"/>
    <property type="match status" value="1"/>
</dbReference>
<dbReference type="Proteomes" id="UP000070529">
    <property type="component" value="Unassembled WGS sequence"/>
</dbReference>